<keyword evidence="6" id="KW-0472">Membrane</keyword>
<sequence>MIRFLALSSLLLLVTPAAWAAEPAVSFREALRMALERNHLVSGAAYEKEAAERGAAATRSRYLPRITFDESFAASNSPTRTFMMKLDQGRFAQDDFQLGNLNSPATRTDFRTMFSLEQPLFDFSIGYGREMAEREAEEKGYLFERRREDAGYAVLAAYLGVQRARAVLDATEKEVVEAREHLRLARTRSEGGTGLRSDELRARTFLSEAEERTITALNDLQLAKMRLALAVGGGAGESLDIREEMKGEPLRLQEEELVRAALVTRQDLKGAEKGVERAAAAVGLAASAWLPTVYAGASWQMNDRDIPFGRDNDAWNAGVTLRWELFDGMRRSSDQGRARASRDAAVQYREQFRKEIALQIRESLLRRGEAGKRLEVARHAFLAAEEGMRLVNKRFGEGLATMVELLDAQTSLNRSRTGLVERETDLQLATARVYHAAGLFLKEMMNP</sequence>
<dbReference type="GO" id="GO:0015562">
    <property type="term" value="F:efflux transmembrane transporter activity"/>
    <property type="evidence" value="ECO:0007669"/>
    <property type="project" value="InterPro"/>
</dbReference>
<evidence type="ECO:0000256" key="9">
    <source>
        <dbReference type="SAM" id="SignalP"/>
    </source>
</evidence>
<reference evidence="10 11" key="1">
    <citation type="journal article" date="2015" name="Genome Announc.">
        <title>Complete Genome of Geobacter pickeringii G13T, a Metal-Reducing Isolate from Sedimentary Kaolin Deposits.</title>
        <authorList>
            <person name="Badalamenti J.P."/>
            <person name="Bond D.R."/>
        </authorList>
    </citation>
    <scope>NUCLEOTIDE SEQUENCE [LARGE SCALE GENOMIC DNA]</scope>
    <source>
        <strain evidence="10 11">G13</strain>
    </source>
</reference>
<feature type="signal peptide" evidence="9">
    <location>
        <begin position="1"/>
        <end position="20"/>
    </location>
</feature>
<keyword evidence="5" id="KW-0812">Transmembrane</keyword>
<dbReference type="PANTHER" id="PTHR30026">
    <property type="entry name" value="OUTER MEMBRANE PROTEIN TOLC"/>
    <property type="match status" value="1"/>
</dbReference>
<keyword evidence="8" id="KW-0175">Coiled coil</keyword>
<evidence type="ECO:0000256" key="5">
    <source>
        <dbReference type="ARBA" id="ARBA00022692"/>
    </source>
</evidence>
<evidence type="ECO:0000313" key="11">
    <source>
        <dbReference type="Proteomes" id="UP000057609"/>
    </source>
</evidence>
<evidence type="ECO:0000256" key="1">
    <source>
        <dbReference type="ARBA" id="ARBA00004442"/>
    </source>
</evidence>
<evidence type="ECO:0000256" key="7">
    <source>
        <dbReference type="ARBA" id="ARBA00023237"/>
    </source>
</evidence>
<dbReference type="GO" id="GO:0009279">
    <property type="term" value="C:cell outer membrane"/>
    <property type="evidence" value="ECO:0007669"/>
    <property type="project" value="UniProtKB-SubCell"/>
</dbReference>
<dbReference type="KEGG" id="gpi:GPICK_14325"/>
<gene>
    <name evidence="10" type="ORF">GPICK_14325</name>
</gene>
<dbReference type="AlphaFoldDB" id="A0A0B5BD27"/>
<organism evidence="10 11">
    <name type="scientific">Geobacter pickeringii</name>
    <dbReference type="NCBI Taxonomy" id="345632"/>
    <lineage>
        <taxon>Bacteria</taxon>
        <taxon>Pseudomonadati</taxon>
        <taxon>Thermodesulfobacteriota</taxon>
        <taxon>Desulfuromonadia</taxon>
        <taxon>Geobacterales</taxon>
        <taxon>Geobacteraceae</taxon>
        <taxon>Geobacter</taxon>
    </lineage>
</organism>
<dbReference type="Gene3D" id="1.20.1600.10">
    <property type="entry name" value="Outer membrane efflux proteins (OEP)"/>
    <property type="match status" value="1"/>
</dbReference>
<evidence type="ECO:0000256" key="3">
    <source>
        <dbReference type="ARBA" id="ARBA00022448"/>
    </source>
</evidence>
<keyword evidence="11" id="KW-1185">Reference proteome</keyword>
<dbReference type="EMBL" id="CP009788">
    <property type="protein sequence ID" value="AJE04372.1"/>
    <property type="molecule type" value="Genomic_DNA"/>
</dbReference>
<keyword evidence="9" id="KW-0732">Signal</keyword>
<protein>
    <submittedName>
        <fullName evidence="10">RND transporter</fullName>
    </submittedName>
</protein>
<dbReference type="RefSeq" id="WP_039744307.1">
    <property type="nucleotide sequence ID" value="NZ_CP009788.1"/>
</dbReference>
<keyword evidence="4" id="KW-1134">Transmembrane beta strand</keyword>
<accession>A0A0B5BD27</accession>
<feature type="chain" id="PRO_5002113613" evidence="9">
    <location>
        <begin position="21"/>
        <end position="447"/>
    </location>
</feature>
<dbReference type="InterPro" id="IPR003423">
    <property type="entry name" value="OMP_efflux"/>
</dbReference>
<evidence type="ECO:0000313" key="10">
    <source>
        <dbReference type="EMBL" id="AJE04372.1"/>
    </source>
</evidence>
<dbReference type="PANTHER" id="PTHR30026:SF21">
    <property type="entry name" value="SLR1270 PROTEIN"/>
    <property type="match status" value="1"/>
</dbReference>
<evidence type="ECO:0000256" key="2">
    <source>
        <dbReference type="ARBA" id="ARBA00007613"/>
    </source>
</evidence>
<dbReference type="GO" id="GO:1990281">
    <property type="term" value="C:efflux pump complex"/>
    <property type="evidence" value="ECO:0007669"/>
    <property type="project" value="TreeGrafter"/>
</dbReference>
<comment type="similarity">
    <text evidence="2">Belongs to the outer membrane factor (OMF) (TC 1.B.17) family.</text>
</comment>
<proteinExistence type="inferred from homology"/>
<dbReference type="InterPro" id="IPR051906">
    <property type="entry name" value="TolC-like"/>
</dbReference>
<feature type="coiled-coil region" evidence="8">
    <location>
        <begin position="161"/>
        <end position="188"/>
    </location>
</feature>
<dbReference type="HOGENOM" id="CLU_012817_10_3_7"/>
<dbReference type="Pfam" id="PF02321">
    <property type="entry name" value="OEP"/>
    <property type="match status" value="2"/>
</dbReference>
<name>A0A0B5BD27_9BACT</name>
<keyword evidence="3" id="KW-0813">Transport</keyword>
<comment type="subcellular location">
    <subcellularLocation>
        <location evidence="1">Cell outer membrane</location>
    </subcellularLocation>
</comment>
<evidence type="ECO:0000256" key="8">
    <source>
        <dbReference type="SAM" id="Coils"/>
    </source>
</evidence>
<dbReference type="Proteomes" id="UP000057609">
    <property type="component" value="Chromosome"/>
</dbReference>
<dbReference type="SUPFAM" id="SSF56954">
    <property type="entry name" value="Outer membrane efflux proteins (OEP)"/>
    <property type="match status" value="1"/>
</dbReference>
<dbReference type="GO" id="GO:0015288">
    <property type="term" value="F:porin activity"/>
    <property type="evidence" value="ECO:0007669"/>
    <property type="project" value="TreeGrafter"/>
</dbReference>
<keyword evidence="7" id="KW-0998">Cell outer membrane</keyword>
<evidence type="ECO:0000256" key="4">
    <source>
        <dbReference type="ARBA" id="ARBA00022452"/>
    </source>
</evidence>
<dbReference type="STRING" id="345632.GPICK_14325"/>
<evidence type="ECO:0000256" key="6">
    <source>
        <dbReference type="ARBA" id="ARBA00023136"/>
    </source>
</evidence>
<dbReference type="OrthoDB" id="13803at2"/>